<dbReference type="STRING" id="104452.A0A0L7LS63"/>
<keyword evidence="3 5" id="KW-1133">Transmembrane helix</keyword>
<comment type="subcellular location">
    <subcellularLocation>
        <location evidence="1">Membrane</location>
    </subcellularLocation>
</comment>
<evidence type="ECO:0000256" key="3">
    <source>
        <dbReference type="ARBA" id="ARBA00022989"/>
    </source>
</evidence>
<dbReference type="EMBL" id="JTDY01000201">
    <property type="protein sequence ID" value="KOB78315.1"/>
    <property type="molecule type" value="Genomic_DNA"/>
</dbReference>
<accession>A0A0L7LS63</accession>
<feature type="non-terminal residue" evidence="6">
    <location>
        <position position="228"/>
    </location>
</feature>
<dbReference type="InterPro" id="IPR050549">
    <property type="entry name" value="MFS_Trehalose_Transporter"/>
</dbReference>
<keyword evidence="6" id="KW-0813">Transport</keyword>
<gene>
    <name evidence="6" type="ORF">OBRU01_02688</name>
</gene>
<evidence type="ECO:0000256" key="4">
    <source>
        <dbReference type="ARBA" id="ARBA00023136"/>
    </source>
</evidence>
<dbReference type="GO" id="GO:0016020">
    <property type="term" value="C:membrane"/>
    <property type="evidence" value="ECO:0007669"/>
    <property type="project" value="UniProtKB-SubCell"/>
</dbReference>
<dbReference type="SUPFAM" id="SSF103473">
    <property type="entry name" value="MFS general substrate transporter"/>
    <property type="match status" value="1"/>
</dbReference>
<feature type="transmembrane region" description="Helical" evidence="5">
    <location>
        <begin position="100"/>
        <end position="123"/>
    </location>
</feature>
<feature type="transmembrane region" description="Helical" evidence="5">
    <location>
        <begin position="60"/>
        <end position="80"/>
    </location>
</feature>
<dbReference type="Gene3D" id="1.20.1250.20">
    <property type="entry name" value="MFS general substrate transporter like domains"/>
    <property type="match status" value="2"/>
</dbReference>
<keyword evidence="6" id="KW-0762">Sugar transport</keyword>
<keyword evidence="4 5" id="KW-0472">Membrane</keyword>
<organism evidence="6 7">
    <name type="scientific">Operophtera brumata</name>
    <name type="common">Winter moth</name>
    <name type="synonym">Phalaena brumata</name>
    <dbReference type="NCBI Taxonomy" id="104452"/>
    <lineage>
        <taxon>Eukaryota</taxon>
        <taxon>Metazoa</taxon>
        <taxon>Ecdysozoa</taxon>
        <taxon>Arthropoda</taxon>
        <taxon>Hexapoda</taxon>
        <taxon>Insecta</taxon>
        <taxon>Pterygota</taxon>
        <taxon>Neoptera</taxon>
        <taxon>Endopterygota</taxon>
        <taxon>Lepidoptera</taxon>
        <taxon>Glossata</taxon>
        <taxon>Ditrysia</taxon>
        <taxon>Geometroidea</taxon>
        <taxon>Geometridae</taxon>
        <taxon>Larentiinae</taxon>
        <taxon>Operophtera</taxon>
    </lineage>
</organism>
<evidence type="ECO:0000256" key="5">
    <source>
        <dbReference type="SAM" id="Phobius"/>
    </source>
</evidence>
<keyword evidence="7" id="KW-1185">Reference proteome</keyword>
<dbReference type="PANTHER" id="PTHR48021:SF1">
    <property type="entry name" value="GH07001P-RELATED"/>
    <property type="match status" value="1"/>
</dbReference>
<dbReference type="GO" id="GO:0022857">
    <property type="term" value="F:transmembrane transporter activity"/>
    <property type="evidence" value="ECO:0007669"/>
    <property type="project" value="InterPro"/>
</dbReference>
<evidence type="ECO:0000313" key="7">
    <source>
        <dbReference type="Proteomes" id="UP000037510"/>
    </source>
</evidence>
<comment type="caution">
    <text evidence="6">The sequence shown here is derived from an EMBL/GenBank/DDBJ whole genome shotgun (WGS) entry which is preliminary data.</text>
</comment>
<dbReference type="AlphaFoldDB" id="A0A0L7LS63"/>
<evidence type="ECO:0000256" key="2">
    <source>
        <dbReference type="ARBA" id="ARBA00022692"/>
    </source>
</evidence>
<dbReference type="Pfam" id="PF00083">
    <property type="entry name" value="Sugar_tr"/>
    <property type="match status" value="2"/>
</dbReference>
<dbReference type="InterPro" id="IPR036259">
    <property type="entry name" value="MFS_trans_sf"/>
</dbReference>
<dbReference type="InterPro" id="IPR005828">
    <property type="entry name" value="MFS_sugar_transport-like"/>
</dbReference>
<dbReference type="PANTHER" id="PTHR48021">
    <property type="match status" value="1"/>
</dbReference>
<keyword evidence="2 5" id="KW-0812">Transmembrane</keyword>
<dbReference type="Proteomes" id="UP000037510">
    <property type="component" value="Unassembled WGS sequence"/>
</dbReference>
<feature type="transmembrane region" description="Helical" evidence="5">
    <location>
        <begin position="26"/>
        <end position="53"/>
    </location>
</feature>
<sequence length="228" mass="25109">MSPVLVKLRDPSQTILPEPITENEGAWILSISYLAGLTACLPKLVMCMLFIFAKNVWMMLLGRALSGISDVFIISVTSTYTSEIASKEIRGGLGAISQVLSAIGAMIMLCIGPFLPYMTLIIINFCRSEEAIKVLLKLRKPESVKDEIIEYSKNKNEKVDKIQLFKDVTLLKTIGKVVVLGIGSQMTGFNAMQFYLQTIFESTHTNVRPEISSAIIGCIQLFACSCTV</sequence>
<reference evidence="6 7" key="1">
    <citation type="journal article" date="2015" name="Genome Biol. Evol.">
        <title>The genome of winter moth (Operophtera brumata) provides a genomic perspective on sexual dimorphism and phenology.</title>
        <authorList>
            <person name="Derks M.F."/>
            <person name="Smit S."/>
            <person name="Salis L."/>
            <person name="Schijlen E."/>
            <person name="Bossers A."/>
            <person name="Mateman C."/>
            <person name="Pijl A.S."/>
            <person name="de Ridder D."/>
            <person name="Groenen M.A."/>
            <person name="Visser M.E."/>
            <person name="Megens H.J."/>
        </authorList>
    </citation>
    <scope>NUCLEOTIDE SEQUENCE [LARGE SCALE GENOMIC DNA]</scope>
    <source>
        <strain evidence="6">WM2013NL</strain>
        <tissue evidence="6">Head and thorax</tissue>
    </source>
</reference>
<evidence type="ECO:0000313" key="6">
    <source>
        <dbReference type="EMBL" id="KOB78315.1"/>
    </source>
</evidence>
<name>A0A0L7LS63_OPEBR</name>
<proteinExistence type="predicted"/>
<evidence type="ECO:0000256" key="1">
    <source>
        <dbReference type="ARBA" id="ARBA00004370"/>
    </source>
</evidence>
<protein>
    <submittedName>
        <fullName evidence="6">Sugar transporter 11</fullName>
    </submittedName>
</protein>